<evidence type="ECO:0000259" key="1">
    <source>
        <dbReference type="Pfam" id="PF00248"/>
    </source>
</evidence>
<comment type="caution">
    <text evidence="2">The sequence shown here is derived from an EMBL/GenBank/DDBJ whole genome shotgun (WGS) entry which is preliminary data.</text>
</comment>
<keyword evidence="3" id="KW-1185">Reference proteome</keyword>
<dbReference type="EMBL" id="JAJNCT010000029">
    <property type="protein sequence ID" value="MCD2167506.1"/>
    <property type="molecule type" value="Genomic_DNA"/>
</dbReference>
<dbReference type="RefSeq" id="WP_230779435.1">
    <property type="nucleotide sequence ID" value="NZ_JAJNCT010000029.1"/>
</dbReference>
<evidence type="ECO:0000313" key="3">
    <source>
        <dbReference type="Proteomes" id="UP001199260"/>
    </source>
</evidence>
<gene>
    <name evidence="2" type="ORF">LPW39_20515</name>
</gene>
<protein>
    <submittedName>
        <fullName evidence="2">Aldo/keto reductase</fullName>
    </submittedName>
</protein>
<proteinExistence type="predicted"/>
<name>A0AAW4Y280_9BURK</name>
<dbReference type="InterPro" id="IPR023210">
    <property type="entry name" value="NADP_OxRdtase_dom"/>
</dbReference>
<dbReference type="SUPFAM" id="SSF51430">
    <property type="entry name" value="NAD(P)-linked oxidoreductase"/>
    <property type="match status" value="1"/>
</dbReference>
<dbReference type="Pfam" id="PF00248">
    <property type="entry name" value="Aldo_ket_red"/>
    <property type="match status" value="1"/>
</dbReference>
<dbReference type="PANTHER" id="PTHR43312:SF1">
    <property type="entry name" value="NADP-DEPENDENT OXIDOREDUCTASE DOMAIN-CONTAINING PROTEIN"/>
    <property type="match status" value="1"/>
</dbReference>
<accession>A0AAW4Y280</accession>
<dbReference type="Proteomes" id="UP001199260">
    <property type="component" value="Unassembled WGS sequence"/>
</dbReference>
<feature type="domain" description="NADP-dependent oxidoreductase" evidence="1">
    <location>
        <begin position="64"/>
        <end position="316"/>
    </location>
</feature>
<organism evidence="2 3">
    <name type="scientific">Comamonas koreensis</name>
    <dbReference type="NCBI Taxonomy" id="160825"/>
    <lineage>
        <taxon>Bacteria</taxon>
        <taxon>Pseudomonadati</taxon>
        <taxon>Pseudomonadota</taxon>
        <taxon>Betaproteobacteria</taxon>
        <taxon>Burkholderiales</taxon>
        <taxon>Comamonadaceae</taxon>
        <taxon>Comamonas</taxon>
    </lineage>
</organism>
<sequence length="358" mass="39587">MEKFNMTPDSWSMSRRGLLQGITGLASAALATTAAGSNRTTGTAARSDIHMREHPKGGVALPLIGLGTFFTFDLVPGASRDHLKQVVRTYWDGGARVIDTSPLYGSAQYTVGNILSELGIGDQAFLSDKVWATGEHFADDSHAERSLAQSQARLWREQIDLMHCHSLTADISIIPLLIAWKKEGRIRQIGVSHNDNIYHSVLATWMERGAVDVVQLNYSIFNREAEKRLLPLAMEKGVAVHVNMPLEKARLHKIVEGRPVPDFARHIAPDNWSQFFLKWVISHPAVHCAIPSTSNPIHALENISALRGPLPDQAMRQKMVEYMETVPGFNDIGKTPQYPGKNYAGTIARAIAKRQSRG</sequence>
<dbReference type="Gene3D" id="3.20.20.100">
    <property type="entry name" value="NADP-dependent oxidoreductase domain"/>
    <property type="match status" value="1"/>
</dbReference>
<dbReference type="InterPro" id="IPR053135">
    <property type="entry name" value="AKR2_Oxidoreductase"/>
</dbReference>
<dbReference type="PANTHER" id="PTHR43312">
    <property type="entry name" value="D-THREO-ALDOSE 1-DEHYDROGENASE"/>
    <property type="match status" value="1"/>
</dbReference>
<dbReference type="InterPro" id="IPR006311">
    <property type="entry name" value="TAT_signal"/>
</dbReference>
<reference evidence="2 3" key="1">
    <citation type="submission" date="2021-11" db="EMBL/GenBank/DDBJ databases">
        <title>Genome sequence.</title>
        <authorList>
            <person name="Sun Q."/>
        </authorList>
    </citation>
    <scope>NUCLEOTIDE SEQUENCE [LARGE SCALE GENOMIC DNA]</scope>
    <source>
        <strain evidence="2 3">KCTC 12005</strain>
    </source>
</reference>
<dbReference type="InterPro" id="IPR036812">
    <property type="entry name" value="NAD(P)_OxRdtase_dom_sf"/>
</dbReference>
<evidence type="ECO:0000313" key="2">
    <source>
        <dbReference type="EMBL" id="MCD2167506.1"/>
    </source>
</evidence>
<dbReference type="CDD" id="cd19095">
    <property type="entry name" value="AKR_PA4992-like"/>
    <property type="match status" value="1"/>
</dbReference>
<dbReference type="AlphaFoldDB" id="A0AAW4Y280"/>
<dbReference type="PROSITE" id="PS51318">
    <property type="entry name" value="TAT"/>
    <property type="match status" value="1"/>
</dbReference>